<feature type="active site" description="Nucleophile; methyl group acceptor" evidence="8">
    <location>
        <position position="149"/>
    </location>
</feature>
<organism evidence="11 12">
    <name type="scientific">Alistipes indistinctus YIT 12060</name>
    <dbReference type="NCBI Taxonomy" id="742725"/>
    <lineage>
        <taxon>Bacteria</taxon>
        <taxon>Pseudomonadati</taxon>
        <taxon>Bacteroidota</taxon>
        <taxon>Bacteroidia</taxon>
        <taxon>Bacteroidales</taxon>
        <taxon>Rikenellaceae</taxon>
        <taxon>Alistipes</taxon>
    </lineage>
</organism>
<dbReference type="NCBIfam" id="TIGR00589">
    <property type="entry name" value="ogt"/>
    <property type="match status" value="1"/>
</dbReference>
<dbReference type="Gene3D" id="1.10.10.10">
    <property type="entry name" value="Winged helix-like DNA-binding domain superfamily/Winged helix DNA-binding domain"/>
    <property type="match status" value="1"/>
</dbReference>
<dbReference type="CDD" id="cd06445">
    <property type="entry name" value="ATase"/>
    <property type="match status" value="1"/>
</dbReference>
<keyword evidence="3 8" id="KW-0489">Methyltransferase</keyword>
<dbReference type="GO" id="GO:0032259">
    <property type="term" value="P:methylation"/>
    <property type="evidence" value="ECO:0007669"/>
    <property type="project" value="UniProtKB-KW"/>
</dbReference>
<evidence type="ECO:0000256" key="8">
    <source>
        <dbReference type="HAMAP-Rule" id="MF_00772"/>
    </source>
</evidence>
<reference evidence="11 12" key="1">
    <citation type="submission" date="2011-08" db="EMBL/GenBank/DDBJ databases">
        <title>The Genome Sequence of Alistipes indistinctus YIT 12060.</title>
        <authorList>
            <consortium name="The Broad Institute Genome Sequencing Platform"/>
            <person name="Earl A."/>
            <person name="Ward D."/>
            <person name="Feldgarden M."/>
            <person name="Gevers D."/>
            <person name="Morotomi M."/>
            <person name="Young S.K."/>
            <person name="Zeng Q."/>
            <person name="Gargeya S."/>
            <person name="Fitzgerald M."/>
            <person name="Haas B."/>
            <person name="Abouelleil A."/>
            <person name="Alvarado L."/>
            <person name="Arachchi H.M."/>
            <person name="Berlin A."/>
            <person name="Brown A."/>
            <person name="Chapman S.B."/>
            <person name="Chen Z."/>
            <person name="Dunbar C."/>
            <person name="Freedman E."/>
            <person name="Gearin G."/>
            <person name="Gellesch M."/>
            <person name="Goldberg J."/>
            <person name="Griggs A."/>
            <person name="Gujja S."/>
            <person name="Heiman D."/>
            <person name="Howarth C."/>
            <person name="Larson L."/>
            <person name="Lui A."/>
            <person name="MacDonald P.J.P."/>
            <person name="Montmayeur A."/>
            <person name="Murphy C."/>
            <person name="Neiman D."/>
            <person name="Pearson M."/>
            <person name="Priest M."/>
            <person name="Roberts A."/>
            <person name="Saif S."/>
            <person name="Shea T."/>
            <person name="Shenoy N."/>
            <person name="Sisk P."/>
            <person name="Stolte C."/>
            <person name="Sykes S."/>
            <person name="Wortman J."/>
            <person name="Nusbaum C."/>
            <person name="Birren B."/>
        </authorList>
    </citation>
    <scope>NUCLEOTIDE SEQUENCE [LARGE SCALE GENOMIC DNA]</scope>
    <source>
        <strain evidence="11 12">YIT 12060</strain>
    </source>
</reference>
<evidence type="ECO:0000256" key="2">
    <source>
        <dbReference type="ARBA" id="ARBA00022490"/>
    </source>
</evidence>
<dbReference type="InterPro" id="IPR001497">
    <property type="entry name" value="MethylDNA_cys_MeTrfase_AS"/>
</dbReference>
<dbReference type="AlphaFoldDB" id="G5H6P8"/>
<dbReference type="eggNOG" id="COG0350">
    <property type="taxonomic scope" value="Bacteria"/>
</dbReference>
<keyword evidence="2 8" id="KW-0963">Cytoplasm</keyword>
<dbReference type="Gene3D" id="3.30.160.70">
    <property type="entry name" value="Methylated DNA-protein cysteine methyltransferase domain"/>
    <property type="match status" value="1"/>
</dbReference>
<dbReference type="Proteomes" id="UP000006008">
    <property type="component" value="Unassembled WGS sequence"/>
</dbReference>
<dbReference type="SUPFAM" id="SSF53155">
    <property type="entry name" value="Methylated DNA-protein cysteine methyltransferase domain"/>
    <property type="match status" value="1"/>
</dbReference>
<keyword evidence="5 8" id="KW-0227">DNA damage</keyword>
<proteinExistence type="inferred from homology"/>
<comment type="caution">
    <text evidence="11">The sequence shown here is derived from an EMBL/GenBank/DDBJ whole genome shotgun (WGS) entry which is preliminary data.</text>
</comment>
<dbReference type="GO" id="GO:0006307">
    <property type="term" value="P:DNA alkylation repair"/>
    <property type="evidence" value="ECO:0007669"/>
    <property type="project" value="UniProtKB-UniRule"/>
</dbReference>
<dbReference type="HOGENOM" id="CLU_000445_52_2_10"/>
<dbReference type="InterPro" id="IPR008332">
    <property type="entry name" value="MethylG_MeTrfase_N"/>
</dbReference>
<evidence type="ECO:0000256" key="1">
    <source>
        <dbReference type="ARBA" id="ARBA00001286"/>
    </source>
</evidence>
<dbReference type="PROSITE" id="PS00374">
    <property type="entry name" value="MGMT"/>
    <property type="match status" value="1"/>
</dbReference>
<keyword evidence="6 8" id="KW-0234">DNA repair</keyword>
<feature type="domain" description="Methylguanine DNA methyltransferase ribonuclease-like" evidence="10">
    <location>
        <begin position="11"/>
        <end position="94"/>
    </location>
</feature>
<feature type="domain" description="Methylated-DNA-[protein]-cysteine S-methyltransferase DNA binding" evidence="9">
    <location>
        <begin position="98"/>
        <end position="177"/>
    </location>
</feature>
<dbReference type="PANTHER" id="PTHR10815">
    <property type="entry name" value="METHYLATED-DNA--PROTEIN-CYSTEINE METHYLTRANSFERASE"/>
    <property type="match status" value="1"/>
</dbReference>
<dbReference type="GO" id="GO:0003908">
    <property type="term" value="F:methylated-DNA-[protein]-cysteine S-methyltransferase activity"/>
    <property type="evidence" value="ECO:0007669"/>
    <property type="project" value="UniProtKB-UniRule"/>
</dbReference>
<keyword evidence="4 8" id="KW-0808">Transferase</keyword>
<comment type="miscellaneous">
    <text evidence="8">This enzyme catalyzes only one turnover and therefore is not strictly catalytic. According to one definition, an enzyme is a biocatalyst that acts repeatedly and over many reaction cycles.</text>
</comment>
<dbReference type="Pfam" id="PF01035">
    <property type="entry name" value="DNA_binding_1"/>
    <property type="match status" value="1"/>
</dbReference>
<dbReference type="FunFam" id="1.10.10.10:FF:000337">
    <property type="entry name" value="Methylated-DNA--protein-cysteine methyltransferase"/>
    <property type="match status" value="1"/>
</dbReference>
<dbReference type="PATRIC" id="fig|742725.3.peg.660"/>
<evidence type="ECO:0000313" key="12">
    <source>
        <dbReference type="Proteomes" id="UP000006008"/>
    </source>
</evidence>
<dbReference type="InterPro" id="IPR036631">
    <property type="entry name" value="MGMT_N_sf"/>
</dbReference>
<evidence type="ECO:0000256" key="4">
    <source>
        <dbReference type="ARBA" id="ARBA00022679"/>
    </source>
</evidence>
<sequence length="187" mass="20454">MKQRQEPEVFYYDYATPLGMLRIEENGRGLTAVSPVKPECALCHTGAESLSGNGNGADIARCRMDETPLIRRAAAQLQEYFAGKRKVFDLPLAPEGTPFQHRVWAVLRSIPYGQTLTYGEVAARAGNPKASRAVGMANNRNPLMIIVPCHRVIGAGGKLVGYACGLDKKEFLLNLERGHSELSGRLL</sequence>
<evidence type="ECO:0000256" key="6">
    <source>
        <dbReference type="ARBA" id="ARBA00023204"/>
    </source>
</evidence>
<evidence type="ECO:0000259" key="10">
    <source>
        <dbReference type="Pfam" id="PF02870"/>
    </source>
</evidence>
<comment type="catalytic activity">
    <reaction evidence="1 8">
        <text>a 4-O-methyl-thymidine in DNA + L-cysteinyl-[protein] = a thymidine in DNA + S-methyl-L-cysteinyl-[protein]</text>
        <dbReference type="Rhea" id="RHEA:53428"/>
        <dbReference type="Rhea" id="RHEA-COMP:10131"/>
        <dbReference type="Rhea" id="RHEA-COMP:10132"/>
        <dbReference type="Rhea" id="RHEA-COMP:13555"/>
        <dbReference type="Rhea" id="RHEA-COMP:13556"/>
        <dbReference type="ChEBI" id="CHEBI:29950"/>
        <dbReference type="ChEBI" id="CHEBI:82612"/>
        <dbReference type="ChEBI" id="CHEBI:137386"/>
        <dbReference type="ChEBI" id="CHEBI:137387"/>
        <dbReference type="EC" id="2.1.1.63"/>
    </reaction>
</comment>
<comment type="similarity">
    <text evidence="8">Belongs to the MGMT family.</text>
</comment>
<dbReference type="InterPro" id="IPR036217">
    <property type="entry name" value="MethylDNA_cys_MeTrfase_DNAb"/>
</dbReference>
<dbReference type="GO" id="GO:0005737">
    <property type="term" value="C:cytoplasm"/>
    <property type="evidence" value="ECO:0007669"/>
    <property type="project" value="UniProtKB-SubCell"/>
</dbReference>
<dbReference type="PANTHER" id="PTHR10815:SF13">
    <property type="entry name" value="METHYLATED-DNA--PROTEIN-CYSTEINE METHYLTRANSFERASE"/>
    <property type="match status" value="1"/>
</dbReference>
<evidence type="ECO:0000256" key="5">
    <source>
        <dbReference type="ARBA" id="ARBA00022763"/>
    </source>
</evidence>
<protein>
    <recommendedName>
        <fullName evidence="8">Methylated-DNA--protein-cysteine methyltransferase</fullName>
        <ecNumber evidence="8">2.1.1.63</ecNumber>
    </recommendedName>
    <alternativeName>
        <fullName evidence="8">6-O-methylguanine-DNA methyltransferase</fullName>
        <shortName evidence="8">MGMT</shortName>
    </alternativeName>
    <alternativeName>
        <fullName evidence="8">O-6-methylguanine-DNA-alkyltransferase</fullName>
    </alternativeName>
</protein>
<evidence type="ECO:0000256" key="7">
    <source>
        <dbReference type="ARBA" id="ARBA00049348"/>
    </source>
</evidence>
<dbReference type="HAMAP" id="MF_00772">
    <property type="entry name" value="OGT"/>
    <property type="match status" value="1"/>
</dbReference>
<comment type="catalytic activity">
    <reaction evidence="7 8">
        <text>a 6-O-methyl-2'-deoxyguanosine in DNA + L-cysteinyl-[protein] = S-methyl-L-cysteinyl-[protein] + a 2'-deoxyguanosine in DNA</text>
        <dbReference type="Rhea" id="RHEA:24000"/>
        <dbReference type="Rhea" id="RHEA-COMP:10131"/>
        <dbReference type="Rhea" id="RHEA-COMP:10132"/>
        <dbReference type="Rhea" id="RHEA-COMP:11367"/>
        <dbReference type="Rhea" id="RHEA-COMP:11368"/>
        <dbReference type="ChEBI" id="CHEBI:29950"/>
        <dbReference type="ChEBI" id="CHEBI:82612"/>
        <dbReference type="ChEBI" id="CHEBI:85445"/>
        <dbReference type="ChEBI" id="CHEBI:85448"/>
        <dbReference type="EC" id="2.1.1.63"/>
    </reaction>
</comment>
<evidence type="ECO:0000313" key="11">
    <source>
        <dbReference type="EMBL" id="EHB92895.1"/>
    </source>
</evidence>
<keyword evidence="12" id="KW-1185">Reference proteome</keyword>
<name>G5H6P8_9BACT</name>
<evidence type="ECO:0000259" key="9">
    <source>
        <dbReference type="Pfam" id="PF01035"/>
    </source>
</evidence>
<dbReference type="STRING" id="742725.HMPREF9450_00608"/>
<dbReference type="InterPro" id="IPR023546">
    <property type="entry name" value="MGMT"/>
</dbReference>
<dbReference type="EC" id="2.1.1.63" evidence="8"/>
<evidence type="ECO:0000256" key="3">
    <source>
        <dbReference type="ARBA" id="ARBA00022603"/>
    </source>
</evidence>
<comment type="function">
    <text evidence="8">Involved in the cellular defense against the biological effects of O6-methylguanine (O6-MeG) and O4-methylthymine (O4-MeT) in DNA. Repairs the methylated nucleobase in DNA by stoichiometrically transferring the methyl group to a cysteine residue in the enzyme. This is a suicide reaction: the enzyme is irreversibly inactivated.</text>
</comment>
<dbReference type="EMBL" id="ADLD01000008">
    <property type="protein sequence ID" value="EHB92895.1"/>
    <property type="molecule type" value="Genomic_DNA"/>
</dbReference>
<dbReference type="Pfam" id="PF02870">
    <property type="entry name" value="Methyltransf_1N"/>
    <property type="match status" value="1"/>
</dbReference>
<comment type="subcellular location">
    <subcellularLocation>
        <location evidence="8">Cytoplasm</location>
    </subcellularLocation>
</comment>
<dbReference type="InterPro" id="IPR014048">
    <property type="entry name" value="MethylDNA_cys_MeTrfase_DNA-bd"/>
</dbReference>
<gene>
    <name evidence="11" type="ORF">HMPREF9450_00608</name>
</gene>
<dbReference type="OrthoDB" id="9802228at2"/>
<dbReference type="SUPFAM" id="SSF46767">
    <property type="entry name" value="Methylated DNA-protein cysteine methyltransferase, C-terminal domain"/>
    <property type="match status" value="1"/>
</dbReference>
<dbReference type="InterPro" id="IPR036388">
    <property type="entry name" value="WH-like_DNA-bd_sf"/>
</dbReference>
<accession>G5H6P8</accession>